<comment type="caution">
    <text evidence="1">The sequence shown here is derived from an EMBL/GenBank/DDBJ whole genome shotgun (WGS) entry which is preliminary data.</text>
</comment>
<dbReference type="Proteomes" id="UP001576780">
    <property type="component" value="Unassembled WGS sequence"/>
</dbReference>
<dbReference type="EMBL" id="JBHFNT010000218">
    <property type="protein sequence ID" value="MFB2837716.1"/>
    <property type="molecule type" value="Genomic_DNA"/>
</dbReference>
<gene>
    <name evidence="1" type="ORF">ACE1CA_24710</name>
</gene>
<accession>A0ABV4WS50</accession>
<dbReference type="RefSeq" id="WP_413280052.1">
    <property type="nucleotide sequence ID" value="NZ_JBHFNT010000218.1"/>
</dbReference>
<name>A0ABV4WS50_9CYAN</name>
<evidence type="ECO:0000313" key="2">
    <source>
        <dbReference type="Proteomes" id="UP001576780"/>
    </source>
</evidence>
<organism evidence="1 2">
    <name type="scientific">Floridaenema evergladense BLCC-F167</name>
    <dbReference type="NCBI Taxonomy" id="3153639"/>
    <lineage>
        <taxon>Bacteria</taxon>
        <taxon>Bacillati</taxon>
        <taxon>Cyanobacteriota</taxon>
        <taxon>Cyanophyceae</taxon>
        <taxon>Oscillatoriophycideae</taxon>
        <taxon>Aerosakkonematales</taxon>
        <taxon>Aerosakkonemataceae</taxon>
        <taxon>Floridanema</taxon>
        <taxon>Floridanema evergladense</taxon>
    </lineage>
</organism>
<sequence length="162" mass="18152">MDLDRQIELLIDGAPNDGRTPQAMRAIAPALKLLASQLQHPQYYVLQTLDEAWVLTTFTNSEQPQETKHILYAFSTLQDITTYTSTLKDPDVMAIPVPVTHILFQMVAMDTVDSAIFFETPGNLSEGIQLRREDLQSLVQSYLEQEFPIPKPSPGNIPPNIA</sequence>
<evidence type="ECO:0008006" key="3">
    <source>
        <dbReference type="Google" id="ProtNLM"/>
    </source>
</evidence>
<evidence type="ECO:0000313" key="1">
    <source>
        <dbReference type="EMBL" id="MFB2837716.1"/>
    </source>
</evidence>
<reference evidence="1 2" key="1">
    <citation type="submission" date="2024-09" db="EMBL/GenBank/DDBJ databases">
        <title>Floridaenema gen nov. (Aerosakkonemataceae, Aerosakkonematales ord. nov., Cyanobacteria) from benthic tropical and subtropical fresh waters, with the description of four new species.</title>
        <authorList>
            <person name="Moretto J.A."/>
            <person name="Berthold D.E."/>
            <person name="Lefler F.W."/>
            <person name="Huang I.-S."/>
            <person name="Laughinghouse H. IV."/>
        </authorList>
    </citation>
    <scope>NUCLEOTIDE SEQUENCE [LARGE SCALE GENOMIC DNA]</scope>
    <source>
        <strain evidence="1 2">BLCC-F167</strain>
    </source>
</reference>
<proteinExistence type="predicted"/>
<keyword evidence="2" id="KW-1185">Reference proteome</keyword>
<protein>
    <recommendedName>
        <fullName evidence="3">SseB protein N-terminal domain-containing protein</fullName>
    </recommendedName>
</protein>